<protein>
    <recommendedName>
        <fullName evidence="4">DUF3139 domain-containing protein</fullName>
    </recommendedName>
</protein>
<dbReference type="RefSeq" id="WP_317982300.1">
    <property type="nucleotide sequence ID" value="NZ_BTCL01000038.1"/>
</dbReference>
<gene>
    <name evidence="2" type="ORF">PghCCS26_59980</name>
</gene>
<keyword evidence="3" id="KW-1185">Reference proteome</keyword>
<dbReference type="Proteomes" id="UP001285921">
    <property type="component" value="Unassembled WGS sequence"/>
</dbReference>
<evidence type="ECO:0000256" key="1">
    <source>
        <dbReference type="SAM" id="SignalP"/>
    </source>
</evidence>
<proteinExistence type="predicted"/>
<sequence length="114" mass="13737">MKRFILFTLSLLLLILIAIFFSNRQNAQEYVTALAKDYMDGDSSWGNFKIINTDSRDDYVVVTIEYQTKPDFVPPEKWFIKDNVKISQLKSEYPKWEGDIYLIKKWFIWWQVIR</sequence>
<evidence type="ECO:0000313" key="2">
    <source>
        <dbReference type="EMBL" id="GMK48868.1"/>
    </source>
</evidence>
<name>A0ABQ6NUV3_9BACL</name>
<evidence type="ECO:0008006" key="4">
    <source>
        <dbReference type="Google" id="ProtNLM"/>
    </source>
</evidence>
<dbReference type="EMBL" id="BTCL01000038">
    <property type="protein sequence ID" value="GMK48868.1"/>
    <property type="molecule type" value="Genomic_DNA"/>
</dbReference>
<feature type="chain" id="PRO_5046850860" description="DUF3139 domain-containing protein" evidence="1">
    <location>
        <begin position="28"/>
        <end position="114"/>
    </location>
</feature>
<accession>A0ABQ6NUV3</accession>
<keyword evidence="1" id="KW-0732">Signal</keyword>
<evidence type="ECO:0000313" key="3">
    <source>
        <dbReference type="Proteomes" id="UP001285921"/>
    </source>
</evidence>
<comment type="caution">
    <text evidence="2">The sequence shown here is derived from an EMBL/GenBank/DDBJ whole genome shotgun (WGS) entry which is preliminary data.</text>
</comment>
<reference evidence="2 3" key="1">
    <citation type="submission" date="2023-05" db="EMBL/GenBank/DDBJ databases">
        <title>Draft genome of Paenibacillus sp. CCS26.</title>
        <authorList>
            <person name="Akita H."/>
            <person name="Shinto Y."/>
            <person name="Kimura Z."/>
        </authorList>
    </citation>
    <scope>NUCLEOTIDE SEQUENCE [LARGE SCALE GENOMIC DNA]</scope>
    <source>
        <strain evidence="2 3">CCS26</strain>
    </source>
</reference>
<feature type="signal peptide" evidence="1">
    <location>
        <begin position="1"/>
        <end position="27"/>
    </location>
</feature>
<organism evidence="2 3">
    <name type="scientific">Paenibacillus glycanilyticus</name>
    <dbReference type="NCBI Taxonomy" id="126569"/>
    <lineage>
        <taxon>Bacteria</taxon>
        <taxon>Bacillati</taxon>
        <taxon>Bacillota</taxon>
        <taxon>Bacilli</taxon>
        <taxon>Bacillales</taxon>
        <taxon>Paenibacillaceae</taxon>
        <taxon>Paenibacillus</taxon>
    </lineage>
</organism>